<proteinExistence type="predicted"/>
<name>A0A2P2NRU7_RHIMU</name>
<evidence type="ECO:0000313" key="1">
    <source>
        <dbReference type="EMBL" id="MBX45237.1"/>
    </source>
</evidence>
<organism evidence="1">
    <name type="scientific">Rhizophora mucronata</name>
    <name type="common">Asiatic mangrove</name>
    <dbReference type="NCBI Taxonomy" id="61149"/>
    <lineage>
        <taxon>Eukaryota</taxon>
        <taxon>Viridiplantae</taxon>
        <taxon>Streptophyta</taxon>
        <taxon>Embryophyta</taxon>
        <taxon>Tracheophyta</taxon>
        <taxon>Spermatophyta</taxon>
        <taxon>Magnoliopsida</taxon>
        <taxon>eudicotyledons</taxon>
        <taxon>Gunneridae</taxon>
        <taxon>Pentapetalae</taxon>
        <taxon>rosids</taxon>
        <taxon>fabids</taxon>
        <taxon>Malpighiales</taxon>
        <taxon>Rhizophoraceae</taxon>
        <taxon>Rhizophora</taxon>
    </lineage>
</organism>
<protein>
    <submittedName>
        <fullName evidence="1">Uncharacterized protein</fullName>
    </submittedName>
</protein>
<reference evidence="1" key="1">
    <citation type="submission" date="2018-02" db="EMBL/GenBank/DDBJ databases">
        <title>Rhizophora mucronata_Transcriptome.</title>
        <authorList>
            <person name="Meera S.P."/>
            <person name="Sreeshan A."/>
            <person name="Augustine A."/>
        </authorList>
    </citation>
    <scope>NUCLEOTIDE SEQUENCE</scope>
    <source>
        <tissue evidence="1">Leaf</tissue>
    </source>
</reference>
<accession>A0A2P2NRU7</accession>
<dbReference type="EMBL" id="GGEC01064753">
    <property type="protein sequence ID" value="MBX45237.1"/>
    <property type="molecule type" value="Transcribed_RNA"/>
</dbReference>
<sequence length="26" mass="3222">MLHLSHYLENLEFSTYPRLLLCTYTY</sequence>
<dbReference type="AlphaFoldDB" id="A0A2P2NRU7"/>